<evidence type="ECO:0000256" key="1">
    <source>
        <dbReference type="SAM" id="Coils"/>
    </source>
</evidence>
<keyword evidence="3" id="KW-0496">Mitochondrion</keyword>
<gene>
    <name evidence="3" type="ORF">PLBR_LOCUS9113</name>
</gene>
<keyword evidence="1" id="KW-0175">Coiled coil</keyword>
<proteinExistence type="predicted"/>
<organism evidence="3 4">
    <name type="scientific">Plasmodiophora brassicae</name>
    <name type="common">Clubroot disease agent</name>
    <dbReference type="NCBI Taxonomy" id="37360"/>
    <lineage>
        <taxon>Eukaryota</taxon>
        <taxon>Sar</taxon>
        <taxon>Rhizaria</taxon>
        <taxon>Endomyxa</taxon>
        <taxon>Phytomyxea</taxon>
        <taxon>Plasmodiophorida</taxon>
        <taxon>Plasmodiophoridae</taxon>
        <taxon>Plasmodiophora</taxon>
    </lineage>
</organism>
<evidence type="ECO:0000256" key="2">
    <source>
        <dbReference type="SAM" id="MobiDB-lite"/>
    </source>
</evidence>
<name>A0A3P3YNW7_PLABS</name>
<evidence type="ECO:0000313" key="4">
    <source>
        <dbReference type="Proteomes" id="UP000290189"/>
    </source>
</evidence>
<feature type="region of interest" description="Disordered" evidence="2">
    <location>
        <begin position="32"/>
        <end position="54"/>
    </location>
</feature>
<dbReference type="Proteomes" id="UP000290189">
    <property type="component" value="Unassembled WGS sequence"/>
</dbReference>
<feature type="coiled-coil region" evidence="1">
    <location>
        <begin position="126"/>
        <end position="153"/>
    </location>
</feature>
<reference evidence="3 4" key="1">
    <citation type="submission" date="2018-03" db="EMBL/GenBank/DDBJ databases">
        <authorList>
            <person name="Fogelqvist J."/>
        </authorList>
    </citation>
    <scope>NUCLEOTIDE SEQUENCE [LARGE SCALE GENOMIC DNA]</scope>
</reference>
<dbReference type="EMBL" id="OVEO01000019">
    <property type="protein sequence ID" value="SPR01898.1"/>
    <property type="molecule type" value="Genomic_DNA"/>
</dbReference>
<sequence length="574" mass="64007">MSLAERRGRSAAFVNATSGHDVVTLTPSRTRLKTAPTIPGGRSRRHAATPTTQIPATSTNDAAVQEHPLAEQYKASAAKQFQLFCELRGAIDDVIADDVEWLEAQYGFGKLLEDLHHEQQSIVAACEKLQARIEEVERVNDDAKHEHETQRQVLRAIEFDNWGSLPTLQRAVDELEREILRMAPGCSLDVPEELLKVNMIQRFIALRFMRQDQLLQIQRHRLAQATADEALARCLDGYNSLDDLLAEMERLRATNERLALREKRFEHDPLLKRRRLRECSPDLLRALVVALQNELSAARTMISQLSDTRHPLSSLIHAVPQQEDEAGEDDDMSDVDGLDVDTFYAKVMSATPPEPSTVHVTKHSDALDAMEVAATHSSTIRSIPTLKKEFTSALNTMKTIVDAASSTKSTGPHKTAMAALKGVHDALDGVQTTIDEQDAIATSLASELREQRSINFKLTTCMVHFLNTNPELFNVVPAKDVDPFEDEGRMQMITGDDDHGQFNVQQPLADHRQTSSTTPLETSRSDSARSGSIIKRMSGKEQTPDQSQNSPREITLSTSRKTRSDSTYRSRVHA</sequence>
<accession>A0A3P3YNW7</accession>
<feature type="region of interest" description="Disordered" evidence="2">
    <location>
        <begin position="508"/>
        <end position="574"/>
    </location>
</feature>
<feature type="coiled-coil region" evidence="1">
    <location>
        <begin position="241"/>
        <end position="308"/>
    </location>
</feature>
<geneLocation type="mitochondrion" evidence="3"/>
<dbReference type="AlphaFoldDB" id="A0A3P3YNW7"/>
<feature type="compositionally biased region" description="Polar residues" evidence="2">
    <location>
        <begin position="544"/>
        <end position="561"/>
    </location>
</feature>
<protein>
    <submittedName>
        <fullName evidence="3">Uncharacterized protein</fullName>
    </submittedName>
</protein>
<evidence type="ECO:0000313" key="3">
    <source>
        <dbReference type="EMBL" id="SPR01898.1"/>
    </source>
</evidence>